<keyword evidence="8" id="KW-1185">Reference proteome</keyword>
<dbReference type="PANTHER" id="PTHR47366:SF1">
    <property type="entry name" value="TWO-ON-TWO HEMOGLOBIN-3"/>
    <property type="match status" value="1"/>
</dbReference>
<dbReference type="AlphaFoldDB" id="A0AAX2AIL6"/>
<protein>
    <submittedName>
        <fullName evidence="7">Globin</fullName>
    </submittedName>
</protein>
<dbReference type="InterPro" id="IPR012292">
    <property type="entry name" value="Globin/Proto"/>
</dbReference>
<dbReference type="EMBL" id="NXID01000005">
    <property type="protein sequence ID" value="RXK16688.1"/>
    <property type="molecule type" value="Genomic_DNA"/>
</dbReference>
<dbReference type="KEGG" id="amyt:AMYT_1048"/>
<dbReference type="InterPro" id="IPR009050">
    <property type="entry name" value="Globin-like_sf"/>
</dbReference>
<evidence type="ECO:0000256" key="5">
    <source>
        <dbReference type="ARBA" id="ARBA00034496"/>
    </source>
</evidence>
<dbReference type="GO" id="GO:0020037">
    <property type="term" value="F:heme binding"/>
    <property type="evidence" value="ECO:0007669"/>
    <property type="project" value="InterPro"/>
</dbReference>
<gene>
    <name evidence="7" type="ORF">CP985_02795</name>
</gene>
<dbReference type="CDD" id="cd14774">
    <property type="entry name" value="TrHb2_HGbIV-like_O"/>
    <property type="match status" value="1"/>
</dbReference>
<dbReference type="InterPro" id="IPR001486">
    <property type="entry name" value="Hemoglobin_trunc"/>
</dbReference>
<dbReference type="Pfam" id="PF01152">
    <property type="entry name" value="Bac_globin"/>
    <property type="match status" value="1"/>
</dbReference>
<dbReference type="Gene3D" id="1.10.490.10">
    <property type="entry name" value="Globins"/>
    <property type="match status" value="1"/>
</dbReference>
<dbReference type="GO" id="GO:0005344">
    <property type="term" value="F:oxygen carrier activity"/>
    <property type="evidence" value="ECO:0007669"/>
    <property type="project" value="InterPro"/>
</dbReference>
<feature type="binding site" description="distal binding residue" evidence="6">
    <location>
        <position position="65"/>
    </location>
    <ligand>
        <name>heme</name>
        <dbReference type="ChEBI" id="CHEBI:30413"/>
    </ligand>
    <ligandPart>
        <name>Fe</name>
        <dbReference type="ChEBI" id="CHEBI:18248"/>
    </ligandPart>
</feature>
<keyword evidence="2 6" id="KW-0349">Heme</keyword>
<keyword evidence="1" id="KW-0813">Transport</keyword>
<evidence type="ECO:0000256" key="2">
    <source>
        <dbReference type="ARBA" id="ARBA00022617"/>
    </source>
</evidence>
<dbReference type="Proteomes" id="UP000290092">
    <property type="component" value="Unassembled WGS sequence"/>
</dbReference>
<reference evidence="7 8" key="1">
    <citation type="submission" date="2017-09" db="EMBL/GenBank/DDBJ databases">
        <title>Genomics of the genus Arcobacter.</title>
        <authorList>
            <person name="Perez-Cataluna A."/>
            <person name="Figueras M.J."/>
            <person name="Salas-Masso N."/>
        </authorList>
    </citation>
    <scope>NUCLEOTIDE SEQUENCE [LARGE SCALE GENOMIC DNA]</scope>
    <source>
        <strain evidence="7 8">CECT 7386</strain>
    </source>
</reference>
<comment type="caution">
    <text evidence="7">The sequence shown here is derived from an EMBL/GenBank/DDBJ whole genome shotgun (WGS) entry which is preliminary data.</text>
</comment>
<dbReference type="GO" id="GO:0019825">
    <property type="term" value="F:oxygen binding"/>
    <property type="evidence" value="ECO:0007669"/>
    <property type="project" value="InterPro"/>
</dbReference>
<keyword evidence="3 6" id="KW-0479">Metal-binding</keyword>
<evidence type="ECO:0000256" key="3">
    <source>
        <dbReference type="ARBA" id="ARBA00022723"/>
    </source>
</evidence>
<evidence type="ECO:0000256" key="4">
    <source>
        <dbReference type="ARBA" id="ARBA00023004"/>
    </source>
</evidence>
<evidence type="ECO:0000256" key="6">
    <source>
        <dbReference type="PIRSR" id="PIRSR601486-1"/>
    </source>
</evidence>
<keyword evidence="4 6" id="KW-0408">Iron</keyword>
<dbReference type="SUPFAM" id="SSF46458">
    <property type="entry name" value="Globin-like"/>
    <property type="match status" value="1"/>
</dbReference>
<dbReference type="PANTHER" id="PTHR47366">
    <property type="entry name" value="TWO-ON-TWO HEMOGLOBIN-3"/>
    <property type="match status" value="1"/>
</dbReference>
<dbReference type="InterPro" id="IPR044203">
    <property type="entry name" value="GlbO/GLB3-like"/>
</dbReference>
<name>A0AAX2AIL6_9BACT</name>
<dbReference type="RefSeq" id="WP_114841500.1">
    <property type="nucleotide sequence ID" value="NZ_CP031219.1"/>
</dbReference>
<evidence type="ECO:0000313" key="8">
    <source>
        <dbReference type="Proteomes" id="UP000290092"/>
    </source>
</evidence>
<accession>A0AAX2AIL6</accession>
<organism evidence="7 8">
    <name type="scientific">Malaciobacter mytili LMG 24559</name>
    <dbReference type="NCBI Taxonomy" id="1032238"/>
    <lineage>
        <taxon>Bacteria</taxon>
        <taxon>Pseudomonadati</taxon>
        <taxon>Campylobacterota</taxon>
        <taxon>Epsilonproteobacteria</taxon>
        <taxon>Campylobacterales</taxon>
        <taxon>Arcobacteraceae</taxon>
        <taxon>Malaciobacter</taxon>
    </lineage>
</organism>
<dbReference type="GO" id="GO:0046872">
    <property type="term" value="F:metal ion binding"/>
    <property type="evidence" value="ECO:0007669"/>
    <property type="project" value="UniProtKB-KW"/>
</dbReference>
<evidence type="ECO:0000256" key="1">
    <source>
        <dbReference type="ARBA" id="ARBA00022448"/>
    </source>
</evidence>
<comment type="similarity">
    <text evidence="5">Belongs to the truncated hemoglobin family. Group II subfamily.</text>
</comment>
<evidence type="ECO:0000313" key="7">
    <source>
        <dbReference type="EMBL" id="RXK16688.1"/>
    </source>
</evidence>
<proteinExistence type="inferred from homology"/>
<sequence>MQFTITPAQVGTRPPVSLPTPQFLELLKEEGIRKLVSDHYDLLRQSNIKGLFPPTDEGFALAKEHSADFFIQICGGPKYFNEKRGAPMMAARHSPFKINQEARRIWLESYAMVLAPLQIPEEVKKSFWNYIDIFSIWMMNSMEN</sequence>